<dbReference type="OMA" id="SHYLGWE"/>
<dbReference type="PANTHER" id="PTHR37431">
    <property type="entry name" value="PROTEIN CBG06927"/>
    <property type="match status" value="1"/>
</dbReference>
<feature type="chain" id="PRO_5003174183" description="DUF19 domain-containing protein" evidence="1">
    <location>
        <begin position="19"/>
        <end position="279"/>
    </location>
</feature>
<name>E3LCF3_CAERE</name>
<dbReference type="InParanoid" id="E3LCF3"/>
<dbReference type="HOGENOM" id="CLU_091810_0_0_1"/>
<dbReference type="PANTHER" id="PTHR37431:SF7">
    <property type="entry name" value="DUF19 DOMAIN-CONTAINING PROTEIN"/>
    <property type="match status" value="1"/>
</dbReference>
<gene>
    <name evidence="2" type="ORF">CRE_00412</name>
</gene>
<evidence type="ECO:0000313" key="3">
    <source>
        <dbReference type="Proteomes" id="UP000008281"/>
    </source>
</evidence>
<protein>
    <recommendedName>
        <fullName evidence="4">DUF19 domain-containing protein</fullName>
    </recommendedName>
</protein>
<organism evidence="3">
    <name type="scientific">Caenorhabditis remanei</name>
    <name type="common">Caenorhabditis vulgaris</name>
    <dbReference type="NCBI Taxonomy" id="31234"/>
    <lineage>
        <taxon>Eukaryota</taxon>
        <taxon>Metazoa</taxon>
        <taxon>Ecdysozoa</taxon>
        <taxon>Nematoda</taxon>
        <taxon>Chromadorea</taxon>
        <taxon>Rhabditida</taxon>
        <taxon>Rhabditina</taxon>
        <taxon>Rhabditomorpha</taxon>
        <taxon>Rhabditoidea</taxon>
        <taxon>Rhabditidae</taxon>
        <taxon>Peloderinae</taxon>
        <taxon>Caenorhabditis</taxon>
    </lineage>
</organism>
<dbReference type="AlphaFoldDB" id="E3LCF3"/>
<accession>E3LCF3</accession>
<dbReference type="EMBL" id="DS268407">
    <property type="protein sequence ID" value="EFO82408.1"/>
    <property type="molecule type" value="Genomic_DNA"/>
</dbReference>
<evidence type="ECO:0000256" key="1">
    <source>
        <dbReference type="SAM" id="SignalP"/>
    </source>
</evidence>
<keyword evidence="1" id="KW-0732">Signal</keyword>
<proteinExistence type="predicted"/>
<dbReference type="eggNOG" id="ENOG502STQE">
    <property type="taxonomic scope" value="Eukaryota"/>
</dbReference>
<reference evidence="2" key="1">
    <citation type="submission" date="2007-07" db="EMBL/GenBank/DDBJ databases">
        <title>PCAP assembly of the Caenorhabditis remanei genome.</title>
        <authorList>
            <consortium name="The Caenorhabditis remanei Sequencing Consortium"/>
            <person name="Wilson R.K."/>
        </authorList>
    </citation>
    <scope>NUCLEOTIDE SEQUENCE [LARGE SCALE GENOMIC DNA]</scope>
    <source>
        <strain evidence="2">PB4641</strain>
    </source>
</reference>
<dbReference type="FunCoup" id="E3LCF3">
    <property type="interactions" value="3"/>
</dbReference>
<evidence type="ECO:0000313" key="2">
    <source>
        <dbReference type="EMBL" id="EFO82408.1"/>
    </source>
</evidence>
<keyword evidence="3" id="KW-1185">Reference proteome</keyword>
<evidence type="ECO:0008006" key="4">
    <source>
        <dbReference type="Google" id="ProtNLM"/>
    </source>
</evidence>
<sequence length="279" mass="32181">MLLRISIFALVTINVCSGQFKFPPSTNQHKPQEYVNHGNAFYDYNVSYLYFSNEIFRLQSEEHFERPVNVSMYQPTSCGEIEQEKVKECAEPLYKMGAISENSHYLGWEGFIFRTKAYFSEVCDNFFLFDVCIEPYKDVCFAADRARFNYDAAIKILDFLCRDGYGEMLRNIECFTKTLTRSEMMQCQAELVSDTRKISESHSEVSGANDAAVCGAMRNYIDCVKYPIRYECGYRAWQLVREMIVRPTKAMLPQCKLNAAEKSSSVLTILVVSLIVLLF</sequence>
<dbReference type="OrthoDB" id="5813975at2759"/>
<feature type="signal peptide" evidence="1">
    <location>
        <begin position="1"/>
        <end position="18"/>
    </location>
</feature>
<dbReference type="Proteomes" id="UP000008281">
    <property type="component" value="Unassembled WGS sequence"/>
</dbReference>